<dbReference type="Gene3D" id="3.30.530.20">
    <property type="match status" value="1"/>
</dbReference>
<organism evidence="1 2">
    <name type="scientific">Azoarcus taiwanensis</name>
    <dbReference type="NCBI Taxonomy" id="666964"/>
    <lineage>
        <taxon>Bacteria</taxon>
        <taxon>Pseudomonadati</taxon>
        <taxon>Pseudomonadota</taxon>
        <taxon>Betaproteobacteria</taxon>
        <taxon>Rhodocyclales</taxon>
        <taxon>Zoogloeaceae</taxon>
        <taxon>Azoarcus</taxon>
    </lineage>
</organism>
<accession>A0A972F671</accession>
<sequence>MNFEHVVIVNEPENPLLIDLSREQLWFGLLCRAENPRPFLPGLEHCVIVERDDTTLVRDLHFGDTVIRDHVTLEPMEAVTFRSEATEHHAGGSLRISIEEPSVAQLVLRFHYRTTLAERISDPDSPYVEFVKSAYHASDIDTVRVIRMIAESEISH</sequence>
<proteinExistence type="predicted"/>
<dbReference type="CDD" id="cd08863">
    <property type="entry name" value="SRPBCC_DUF1857"/>
    <property type="match status" value="1"/>
</dbReference>
<dbReference type="EMBL" id="WTVM01000017">
    <property type="protein sequence ID" value="NMG02216.1"/>
    <property type="molecule type" value="Genomic_DNA"/>
</dbReference>
<dbReference type="RefSeq" id="WP_168987005.1">
    <property type="nucleotide sequence ID" value="NZ_CAWPHM010000088.1"/>
</dbReference>
<evidence type="ECO:0000313" key="1">
    <source>
        <dbReference type="EMBL" id="NMG02216.1"/>
    </source>
</evidence>
<dbReference type="AlphaFoldDB" id="A0A972F671"/>
<reference evidence="1" key="1">
    <citation type="submission" date="2019-12" db="EMBL/GenBank/DDBJ databases">
        <title>Comparative genomics gives insights into the taxonomy of the Azoarcus-Aromatoleum group and reveals separate origins of nif in the plant-associated Azoarcus and non-plant-associated Aromatoleum sub-groups.</title>
        <authorList>
            <person name="Lafos M."/>
            <person name="Maluk M."/>
            <person name="Batista M."/>
            <person name="Junghare M."/>
            <person name="Carmona M."/>
            <person name="Faoro H."/>
            <person name="Cruz L.M."/>
            <person name="Battistoni F."/>
            <person name="De Souza E."/>
            <person name="Pedrosa F."/>
            <person name="Chen W.-M."/>
            <person name="Poole P.S."/>
            <person name="Dixon R.A."/>
            <person name="James E.K."/>
        </authorList>
    </citation>
    <scope>NUCLEOTIDE SEQUENCE</scope>
    <source>
        <strain evidence="1">NSC3</strain>
    </source>
</reference>
<dbReference type="SUPFAM" id="SSF55961">
    <property type="entry name" value="Bet v1-like"/>
    <property type="match status" value="1"/>
</dbReference>
<dbReference type="Proteomes" id="UP000599523">
    <property type="component" value="Unassembled WGS sequence"/>
</dbReference>
<dbReference type="Pfam" id="PF08982">
    <property type="entry name" value="AtaL"/>
    <property type="match status" value="1"/>
</dbReference>
<name>A0A972F671_9RHOO</name>
<protein>
    <submittedName>
        <fullName evidence="1">DUF1857 family protein</fullName>
    </submittedName>
</protein>
<gene>
    <name evidence="1" type="ORF">GPA21_04425</name>
</gene>
<evidence type="ECO:0000313" key="2">
    <source>
        <dbReference type="Proteomes" id="UP000599523"/>
    </source>
</evidence>
<dbReference type="InterPro" id="IPR015075">
    <property type="entry name" value="AtaL"/>
</dbReference>
<comment type="caution">
    <text evidence="1">The sequence shown here is derived from an EMBL/GenBank/DDBJ whole genome shotgun (WGS) entry which is preliminary data.</text>
</comment>
<dbReference type="InterPro" id="IPR023393">
    <property type="entry name" value="START-like_dom_sf"/>
</dbReference>
<keyword evidence="2" id="KW-1185">Reference proteome</keyword>